<organism evidence="5 6">
    <name type="scientific">Cryptosporangium aurantiacum</name>
    <dbReference type="NCBI Taxonomy" id="134849"/>
    <lineage>
        <taxon>Bacteria</taxon>
        <taxon>Bacillati</taxon>
        <taxon>Actinomycetota</taxon>
        <taxon>Actinomycetes</taxon>
        <taxon>Cryptosporangiales</taxon>
        <taxon>Cryptosporangiaceae</taxon>
        <taxon>Cryptosporangium</taxon>
    </lineage>
</organism>
<reference evidence="5 6" key="1">
    <citation type="submission" date="2016-11" db="EMBL/GenBank/DDBJ databases">
        <authorList>
            <person name="Jaros S."/>
            <person name="Januszkiewicz K."/>
            <person name="Wedrychowicz H."/>
        </authorList>
    </citation>
    <scope>NUCLEOTIDE SEQUENCE [LARGE SCALE GENOMIC DNA]</scope>
    <source>
        <strain evidence="5 6">DSM 46144</strain>
    </source>
</reference>
<dbReference type="InterPro" id="IPR027363">
    <property type="entry name" value="M1Pi_N"/>
</dbReference>
<dbReference type="Gene3D" id="3.40.50.10470">
    <property type="entry name" value="Translation initiation factor eif-2b, domain 2"/>
    <property type="match status" value="1"/>
</dbReference>
<protein>
    <recommendedName>
        <fullName evidence="3">Methylthioribose-1-phosphate isomerase</fullName>
        <shortName evidence="3">M1Pi</shortName>
        <shortName evidence="3">MTR-1-P isomerase</shortName>
        <ecNumber evidence="3">5.3.1.23</ecNumber>
    </recommendedName>
    <alternativeName>
        <fullName evidence="3">S-methyl-5-thioribose-1-phosphate isomerase</fullName>
    </alternativeName>
</protein>
<dbReference type="UniPathway" id="UPA00904">
    <property type="reaction ID" value="UER00874"/>
</dbReference>
<keyword evidence="3" id="KW-0486">Methionine biosynthesis</keyword>
<evidence type="ECO:0000256" key="2">
    <source>
        <dbReference type="ARBA" id="ARBA00052401"/>
    </source>
</evidence>
<dbReference type="AlphaFoldDB" id="A0A1M7NNP9"/>
<dbReference type="EMBL" id="FRCS01000002">
    <property type="protein sequence ID" value="SHN05523.1"/>
    <property type="molecule type" value="Genomic_DNA"/>
</dbReference>
<evidence type="ECO:0000256" key="1">
    <source>
        <dbReference type="ARBA" id="ARBA00023235"/>
    </source>
</evidence>
<dbReference type="InterPro" id="IPR011559">
    <property type="entry name" value="Initiation_fac_2B_a/b/d"/>
</dbReference>
<keyword evidence="3" id="KW-0028">Amino-acid biosynthesis</keyword>
<evidence type="ECO:0000256" key="4">
    <source>
        <dbReference type="SAM" id="MobiDB-lite"/>
    </source>
</evidence>
<dbReference type="OrthoDB" id="9803436at2"/>
<feature type="region of interest" description="Disordered" evidence="4">
    <location>
        <begin position="1"/>
        <end position="21"/>
    </location>
</feature>
<evidence type="ECO:0000313" key="6">
    <source>
        <dbReference type="Proteomes" id="UP000184440"/>
    </source>
</evidence>
<dbReference type="NCBIfam" id="NF004326">
    <property type="entry name" value="PRK05720.1"/>
    <property type="match status" value="1"/>
</dbReference>
<dbReference type="Proteomes" id="UP000184440">
    <property type="component" value="Unassembled WGS sequence"/>
</dbReference>
<dbReference type="GO" id="GO:0019509">
    <property type="term" value="P:L-methionine salvage from methylthioadenosine"/>
    <property type="evidence" value="ECO:0007669"/>
    <property type="project" value="UniProtKB-UniRule"/>
</dbReference>
<dbReference type="HAMAP" id="MF_01678">
    <property type="entry name" value="Salvage_MtnA"/>
    <property type="match status" value="1"/>
</dbReference>
<dbReference type="PANTHER" id="PTHR43475">
    <property type="entry name" value="METHYLTHIORIBOSE-1-PHOSPHATE ISOMERASE"/>
    <property type="match status" value="1"/>
</dbReference>
<dbReference type="STRING" id="134849.SAMN05443668_102747"/>
<name>A0A1M7NNP9_9ACTN</name>
<dbReference type="NCBIfam" id="TIGR00524">
    <property type="entry name" value="eIF-2B_rel"/>
    <property type="match status" value="1"/>
</dbReference>
<dbReference type="SUPFAM" id="SSF100950">
    <property type="entry name" value="NagB/RpiA/CoA transferase-like"/>
    <property type="match status" value="1"/>
</dbReference>
<feature type="compositionally biased region" description="Polar residues" evidence="4">
    <location>
        <begin position="1"/>
        <end position="13"/>
    </location>
</feature>
<feature type="binding site" evidence="3">
    <location>
        <position position="105"/>
    </location>
    <ligand>
        <name>substrate</name>
    </ligand>
</feature>
<accession>A0A1M7NNP9</accession>
<dbReference type="FunFam" id="3.40.50.10470:FF:000006">
    <property type="entry name" value="Methylthioribose-1-phosphate isomerase"/>
    <property type="match status" value="1"/>
</dbReference>
<evidence type="ECO:0000313" key="5">
    <source>
        <dbReference type="EMBL" id="SHN05523.1"/>
    </source>
</evidence>
<dbReference type="InterPro" id="IPR005251">
    <property type="entry name" value="IF-M1Pi"/>
</dbReference>
<dbReference type="Pfam" id="PF01008">
    <property type="entry name" value="IF-2B"/>
    <property type="match status" value="1"/>
</dbReference>
<sequence>MSSTEPLRSTSPTGDVPPSFSLDQRTVDWVEHPSRPAVELIDQTALPDVERLLRLETVEDVVDAIQRLAVRGAPAIGVAGGLGVALAVRTLAEPGAAISALRDARPTAVNLARAVDRVAAFVHAGPDAVLAEALAIRDEEIASSDSMAAYGVDLFAEICGPQPRVLTHCNTGGLATVTGGTALGVVFALHRIGRLGGVVASETRPLLQGARLTTWELARAGVPFRLAVDGAGPYLIARGEIDAVIIGADRICANGDVVNKIGSYAHALGAARAGIPFIVVAPESTVDLATLSGADVEIEDRSDAEVVGFKSARSAPDGVTTANPAFDVTPSDLVTAVVTDRRVVRFAAGQTWDDVPLGPLRSFS</sequence>
<proteinExistence type="inferred from homology"/>
<comment type="catalytic activity">
    <reaction evidence="2 3">
        <text>5-(methylsulfanyl)-alpha-D-ribose 1-phosphate = 5-(methylsulfanyl)-D-ribulose 1-phosphate</text>
        <dbReference type="Rhea" id="RHEA:19989"/>
        <dbReference type="ChEBI" id="CHEBI:58533"/>
        <dbReference type="ChEBI" id="CHEBI:58548"/>
        <dbReference type="EC" id="5.3.1.23"/>
    </reaction>
</comment>
<feature type="binding site" evidence="3">
    <location>
        <begin position="259"/>
        <end position="260"/>
    </location>
    <ligand>
        <name>substrate</name>
    </ligand>
</feature>
<dbReference type="PANTHER" id="PTHR43475:SF1">
    <property type="entry name" value="METHYLTHIORIBOSE-1-PHOSPHATE ISOMERASE"/>
    <property type="match status" value="1"/>
</dbReference>
<dbReference type="InterPro" id="IPR037171">
    <property type="entry name" value="NagB/RpiA_transferase-like"/>
</dbReference>
<dbReference type="InterPro" id="IPR042529">
    <property type="entry name" value="IF_2B-like_C"/>
</dbReference>
<comment type="pathway">
    <text evidence="3">Amino-acid biosynthesis; L-methionine biosynthesis via salvage pathway; L-methionine from S-methyl-5-thio-alpha-D-ribose 1-phosphate: step 1/6.</text>
</comment>
<feature type="active site" description="Proton donor" evidence="3">
    <location>
        <position position="249"/>
    </location>
</feature>
<dbReference type="InterPro" id="IPR000649">
    <property type="entry name" value="IF-2B-related"/>
</dbReference>
<evidence type="ECO:0000256" key="3">
    <source>
        <dbReference type="HAMAP-Rule" id="MF_01678"/>
    </source>
</evidence>
<gene>
    <name evidence="3" type="primary">mtnA</name>
    <name evidence="5" type="ORF">SAMN05443668_102747</name>
</gene>
<dbReference type="EC" id="5.3.1.23" evidence="3"/>
<keyword evidence="1 3" id="KW-0413">Isomerase</keyword>
<keyword evidence="6" id="KW-1185">Reference proteome</keyword>
<dbReference type="NCBIfam" id="TIGR00512">
    <property type="entry name" value="salvage_mtnA"/>
    <property type="match status" value="1"/>
</dbReference>
<dbReference type="GO" id="GO:0046523">
    <property type="term" value="F:S-methyl-5-thioribose-1-phosphate isomerase activity"/>
    <property type="evidence" value="ECO:0007669"/>
    <property type="project" value="UniProtKB-UniRule"/>
</dbReference>
<feature type="binding site" evidence="3">
    <location>
        <position position="208"/>
    </location>
    <ligand>
        <name>substrate</name>
    </ligand>
</feature>
<feature type="binding site" evidence="3">
    <location>
        <begin position="71"/>
        <end position="73"/>
    </location>
    <ligand>
        <name>substrate</name>
    </ligand>
</feature>
<feature type="site" description="Transition state stabilizer" evidence="3">
    <location>
        <position position="169"/>
    </location>
</feature>
<comment type="similarity">
    <text evidence="3">Belongs to the EIF-2B alpha/beta/delta subunits family. MtnA subfamily.</text>
</comment>
<comment type="function">
    <text evidence="3">Catalyzes the interconversion of methylthioribose-1-phosphate (MTR-1-P) into methylthioribulose-1-phosphate (MTRu-1-P).</text>
</comment>
<dbReference type="Gene3D" id="1.20.120.420">
    <property type="entry name" value="translation initiation factor eif-2b, domain 1"/>
    <property type="match status" value="1"/>
</dbReference>